<reference evidence="2" key="2">
    <citation type="submission" date="2020-09" db="EMBL/GenBank/DDBJ databases">
        <authorList>
            <person name="Sun Q."/>
            <person name="Ohkuma M."/>
        </authorList>
    </citation>
    <scope>NUCLEOTIDE SEQUENCE</scope>
    <source>
        <strain evidence="2">JCM 5069</strain>
    </source>
</reference>
<sequence length="114" mass="12812">MRLSILRILWNLSLPCQWGTGRARCGNGSAATTVNCPSHVEQTNSADRRRRQRALRKPIPDGSTASKAVPLTNRTELYHTVQLATTAGAGTTGLNRTVRYIESRYWTLEQSKWR</sequence>
<comment type="caution">
    <text evidence="2">The sequence shown here is derived from an EMBL/GenBank/DDBJ whole genome shotgun (WGS) entry which is preliminary data.</text>
</comment>
<dbReference type="EMBL" id="BNCD01000034">
    <property type="protein sequence ID" value="GHH88298.1"/>
    <property type="molecule type" value="Genomic_DNA"/>
</dbReference>
<proteinExistence type="predicted"/>
<keyword evidence="3" id="KW-1185">Reference proteome</keyword>
<protein>
    <submittedName>
        <fullName evidence="2">Uncharacterized protein</fullName>
    </submittedName>
</protein>
<reference evidence="2" key="1">
    <citation type="journal article" date="2014" name="Int. J. Syst. Evol. Microbiol.">
        <title>Complete genome sequence of Corynebacterium casei LMG S-19264T (=DSM 44701T), isolated from a smear-ripened cheese.</title>
        <authorList>
            <consortium name="US DOE Joint Genome Institute (JGI-PGF)"/>
            <person name="Walter F."/>
            <person name="Albersmeier A."/>
            <person name="Kalinowski J."/>
            <person name="Ruckert C."/>
        </authorList>
    </citation>
    <scope>NUCLEOTIDE SEQUENCE</scope>
    <source>
        <strain evidence="2">JCM 5069</strain>
    </source>
</reference>
<gene>
    <name evidence="2" type="ORF">GCM10018793_67510</name>
</gene>
<name>A0A919GPB4_9ACTN</name>
<accession>A0A919GPB4</accession>
<organism evidence="2 3">
    <name type="scientific">Streptomyces sulfonofaciens</name>
    <dbReference type="NCBI Taxonomy" id="68272"/>
    <lineage>
        <taxon>Bacteria</taxon>
        <taxon>Bacillati</taxon>
        <taxon>Actinomycetota</taxon>
        <taxon>Actinomycetes</taxon>
        <taxon>Kitasatosporales</taxon>
        <taxon>Streptomycetaceae</taxon>
        <taxon>Streptomyces</taxon>
    </lineage>
</organism>
<evidence type="ECO:0000313" key="3">
    <source>
        <dbReference type="Proteomes" id="UP000603708"/>
    </source>
</evidence>
<dbReference type="Proteomes" id="UP000603708">
    <property type="component" value="Unassembled WGS sequence"/>
</dbReference>
<evidence type="ECO:0000313" key="2">
    <source>
        <dbReference type="EMBL" id="GHH88298.1"/>
    </source>
</evidence>
<evidence type="ECO:0000256" key="1">
    <source>
        <dbReference type="SAM" id="MobiDB-lite"/>
    </source>
</evidence>
<dbReference type="AlphaFoldDB" id="A0A919GPB4"/>
<feature type="region of interest" description="Disordered" evidence="1">
    <location>
        <begin position="37"/>
        <end position="71"/>
    </location>
</feature>